<reference evidence="2" key="2">
    <citation type="submission" date="2021-01" db="EMBL/GenBank/DDBJ databases">
        <authorList>
            <person name="Lovell J.T."/>
            <person name="Bentley N."/>
            <person name="Bhattarai G."/>
            <person name="Jenkins J.W."/>
            <person name="Sreedasyam A."/>
            <person name="Alarcon Y."/>
            <person name="Bock C."/>
            <person name="Boston L."/>
            <person name="Carlson J."/>
            <person name="Cervantes K."/>
            <person name="Clermont K."/>
            <person name="Krom N."/>
            <person name="Kubenka K."/>
            <person name="Mamidi S."/>
            <person name="Mattison C."/>
            <person name="Monteros M."/>
            <person name="Pisani C."/>
            <person name="Plott C."/>
            <person name="Rajasekar S."/>
            <person name="Rhein H.S."/>
            <person name="Rohla C."/>
            <person name="Song M."/>
            <person name="Hilaire R.S."/>
            <person name="Shu S."/>
            <person name="Wells L."/>
            <person name="Wang X."/>
            <person name="Webber J."/>
            <person name="Heerema R.J."/>
            <person name="Klein P."/>
            <person name="Conner P."/>
            <person name="Grauke L."/>
            <person name="Grimwood J."/>
            <person name="Schmutz J."/>
            <person name="Randall J.J."/>
        </authorList>
    </citation>
    <scope>NUCLEOTIDE SEQUENCE</scope>
    <source>
        <tissue evidence="2">Leaf</tissue>
    </source>
</reference>
<gene>
    <name evidence="3" type="ORF">CIPAW_10G089300</name>
    <name evidence="4" type="ORF">I3842_10G088600</name>
    <name evidence="2" type="ORF">I3842_Q058000</name>
</gene>
<evidence type="ECO:0000313" key="3">
    <source>
        <dbReference type="EMBL" id="KAG6639295.1"/>
    </source>
</evidence>
<evidence type="ECO:0000313" key="2">
    <source>
        <dbReference type="EMBL" id="KAG6620635.1"/>
    </source>
</evidence>
<evidence type="ECO:0000256" key="1">
    <source>
        <dbReference type="SAM" id="MobiDB-lite"/>
    </source>
</evidence>
<evidence type="ECO:0000313" key="5">
    <source>
        <dbReference type="Proteomes" id="UP000811609"/>
    </source>
</evidence>
<dbReference type="PANTHER" id="PTHR35101:SF12">
    <property type="entry name" value="OS02G0162600 PROTEIN"/>
    <property type="match status" value="1"/>
</dbReference>
<dbReference type="Proteomes" id="UP000811246">
    <property type="component" value="Chromosome 10"/>
</dbReference>
<reference evidence="3" key="1">
    <citation type="submission" date="2020-12" db="EMBL/GenBank/DDBJ databases">
        <title>WGS assembly of Carya illinoinensis cv. Pawnee.</title>
        <authorList>
            <person name="Platts A."/>
            <person name="Shu S."/>
            <person name="Wright S."/>
            <person name="Barry K."/>
            <person name="Edger P."/>
            <person name="Pires J.C."/>
            <person name="Schmutz J."/>
        </authorList>
    </citation>
    <scope>NUCLEOTIDE SEQUENCE</scope>
    <source>
        <tissue evidence="3">Leaf</tissue>
    </source>
</reference>
<feature type="region of interest" description="Disordered" evidence="1">
    <location>
        <begin position="34"/>
        <end position="60"/>
    </location>
</feature>
<keyword evidence="5" id="KW-1185">Reference proteome</keyword>
<organism evidence="3 5">
    <name type="scientific">Carya illinoinensis</name>
    <name type="common">Pecan</name>
    <dbReference type="NCBI Taxonomy" id="32201"/>
    <lineage>
        <taxon>Eukaryota</taxon>
        <taxon>Viridiplantae</taxon>
        <taxon>Streptophyta</taxon>
        <taxon>Embryophyta</taxon>
        <taxon>Tracheophyta</taxon>
        <taxon>Spermatophyta</taxon>
        <taxon>Magnoliopsida</taxon>
        <taxon>eudicotyledons</taxon>
        <taxon>Gunneridae</taxon>
        <taxon>Pentapetalae</taxon>
        <taxon>rosids</taxon>
        <taxon>fabids</taxon>
        <taxon>Fagales</taxon>
        <taxon>Juglandaceae</taxon>
        <taxon>Carya</taxon>
    </lineage>
</organism>
<dbReference type="PANTHER" id="PTHR35101">
    <property type="entry name" value="OS02G0162600 PROTEIN"/>
    <property type="match status" value="1"/>
</dbReference>
<dbReference type="Proteomes" id="UP000811609">
    <property type="component" value="Chromosome 10"/>
</dbReference>
<feature type="compositionally biased region" description="Low complexity" evidence="1">
    <location>
        <begin position="45"/>
        <end position="60"/>
    </location>
</feature>
<evidence type="ECO:0000313" key="4">
    <source>
        <dbReference type="EMBL" id="KAG6691982.1"/>
    </source>
</evidence>
<dbReference type="EMBL" id="CM031834">
    <property type="protein sequence ID" value="KAG6691982.1"/>
    <property type="molecule type" value="Genomic_DNA"/>
</dbReference>
<dbReference type="AlphaFoldDB" id="A0A8T1P9H5"/>
<comment type="caution">
    <text evidence="3">The sequence shown here is derived from an EMBL/GenBank/DDBJ whole genome shotgun (WGS) entry which is preliminary data.</text>
</comment>
<protein>
    <submittedName>
        <fullName evidence="3">Uncharacterized protein</fullName>
    </submittedName>
</protein>
<dbReference type="EMBL" id="CM031818">
    <property type="protein sequence ID" value="KAG6639295.1"/>
    <property type="molecule type" value="Genomic_DNA"/>
</dbReference>
<proteinExistence type="predicted"/>
<accession>A0A8T1P9H5</accession>
<sequence>MVNSRIARFVSEVAPPQFISVIRHRETKMLDTINEEERDANPNNSRAACSRTSSSSSSIPTIASTANCKAFLKEVHRSFSLFDH</sequence>
<dbReference type="EMBL" id="MU228896">
    <property type="protein sequence ID" value="KAG6620635.1"/>
    <property type="molecule type" value="Genomic_DNA"/>
</dbReference>
<dbReference type="OrthoDB" id="783496at2759"/>
<name>A0A8T1P9H5_CARIL</name>